<protein>
    <submittedName>
        <fullName evidence="1">Sh3 domain-binding protein 2-like</fullName>
    </submittedName>
</protein>
<evidence type="ECO:0000313" key="2">
    <source>
        <dbReference type="Proteomes" id="UP000735302"/>
    </source>
</evidence>
<reference evidence="1 2" key="1">
    <citation type="journal article" date="2021" name="Elife">
        <title>Chloroplast acquisition without the gene transfer in kleptoplastic sea slugs, Plakobranchus ocellatus.</title>
        <authorList>
            <person name="Maeda T."/>
            <person name="Takahashi S."/>
            <person name="Yoshida T."/>
            <person name="Shimamura S."/>
            <person name="Takaki Y."/>
            <person name="Nagai Y."/>
            <person name="Toyoda A."/>
            <person name="Suzuki Y."/>
            <person name="Arimoto A."/>
            <person name="Ishii H."/>
            <person name="Satoh N."/>
            <person name="Nishiyama T."/>
            <person name="Hasebe M."/>
            <person name="Maruyama T."/>
            <person name="Minagawa J."/>
            <person name="Obokata J."/>
            <person name="Shigenobu S."/>
        </authorList>
    </citation>
    <scope>NUCLEOTIDE SEQUENCE [LARGE SCALE GENOMIC DNA]</scope>
</reference>
<dbReference type="Gene3D" id="2.30.29.30">
    <property type="entry name" value="Pleckstrin-homology domain (PH domain)/Phosphotyrosine-binding domain (PTB)"/>
    <property type="match status" value="1"/>
</dbReference>
<dbReference type="AlphaFoldDB" id="A0AAV4B5J4"/>
<dbReference type="Proteomes" id="UP000735302">
    <property type="component" value="Unassembled WGS sequence"/>
</dbReference>
<dbReference type="EMBL" id="BLXT01004580">
    <property type="protein sequence ID" value="GFO14873.1"/>
    <property type="molecule type" value="Genomic_DNA"/>
</dbReference>
<keyword evidence="2" id="KW-1185">Reference proteome</keyword>
<dbReference type="SUPFAM" id="SSF50729">
    <property type="entry name" value="PH domain-like"/>
    <property type="match status" value="1"/>
</dbReference>
<dbReference type="InterPro" id="IPR011993">
    <property type="entry name" value="PH-like_dom_sf"/>
</dbReference>
<name>A0AAV4B5J4_9GAST</name>
<dbReference type="PANTHER" id="PTHR15126:SF4">
    <property type="entry name" value="SH3 DOMAIN-BINDING PROTEIN 2"/>
    <property type="match status" value="1"/>
</dbReference>
<dbReference type="PANTHER" id="PTHR15126">
    <property type="entry name" value="SH3-BINDING"/>
    <property type="match status" value="1"/>
</dbReference>
<proteinExistence type="predicted"/>
<gene>
    <name evidence="1" type="ORF">PoB_004137800</name>
</gene>
<sequence length="91" mass="10595">MASSFVPGLLGVDPPQNRSCQDILSMSSPTQYGWLRRRCLRNKFHIKLKVFDWPQFYVIVVDKCLYYYKNETSKTPSGAVSLYGYNRCVFD</sequence>
<organism evidence="1 2">
    <name type="scientific">Plakobranchus ocellatus</name>
    <dbReference type="NCBI Taxonomy" id="259542"/>
    <lineage>
        <taxon>Eukaryota</taxon>
        <taxon>Metazoa</taxon>
        <taxon>Spiralia</taxon>
        <taxon>Lophotrochozoa</taxon>
        <taxon>Mollusca</taxon>
        <taxon>Gastropoda</taxon>
        <taxon>Heterobranchia</taxon>
        <taxon>Euthyneura</taxon>
        <taxon>Panpulmonata</taxon>
        <taxon>Sacoglossa</taxon>
        <taxon>Placobranchoidea</taxon>
        <taxon>Plakobranchidae</taxon>
        <taxon>Plakobranchus</taxon>
    </lineage>
</organism>
<dbReference type="GO" id="GO:0017124">
    <property type="term" value="F:SH3 domain binding"/>
    <property type="evidence" value="ECO:0007669"/>
    <property type="project" value="TreeGrafter"/>
</dbReference>
<comment type="caution">
    <text evidence="1">The sequence shown here is derived from an EMBL/GenBank/DDBJ whole genome shotgun (WGS) entry which is preliminary data.</text>
</comment>
<evidence type="ECO:0000313" key="1">
    <source>
        <dbReference type="EMBL" id="GFO14873.1"/>
    </source>
</evidence>
<dbReference type="GO" id="GO:0007165">
    <property type="term" value="P:signal transduction"/>
    <property type="evidence" value="ECO:0007669"/>
    <property type="project" value="InterPro"/>
</dbReference>
<accession>A0AAV4B5J4</accession>
<dbReference type="InterPro" id="IPR035848">
    <property type="entry name" value="SH3BP2"/>
</dbReference>